<gene>
    <name evidence="1" type="ORF">CCAX7_50200</name>
</gene>
<dbReference type="SUPFAM" id="SSF54523">
    <property type="entry name" value="Pili subunits"/>
    <property type="match status" value="1"/>
</dbReference>
<name>A0A402CPT1_9BACT</name>
<dbReference type="RefSeq" id="WP_119319349.1">
    <property type="nucleotide sequence ID" value="NZ_AP025739.1"/>
</dbReference>
<accession>A0A402CPT1</accession>
<dbReference type="AlphaFoldDB" id="A0A402CPT1"/>
<dbReference type="Proteomes" id="UP000287394">
    <property type="component" value="Chromosome"/>
</dbReference>
<dbReference type="InterPro" id="IPR012902">
    <property type="entry name" value="N_methyl_site"/>
</dbReference>
<dbReference type="OrthoDB" id="9771066at2"/>
<dbReference type="PROSITE" id="PS00409">
    <property type="entry name" value="PROKAR_NTER_METHYL"/>
    <property type="match status" value="1"/>
</dbReference>
<dbReference type="InterPro" id="IPR045584">
    <property type="entry name" value="Pilin-like"/>
</dbReference>
<evidence type="ECO:0000313" key="2">
    <source>
        <dbReference type="Proteomes" id="UP000287394"/>
    </source>
</evidence>
<dbReference type="KEGG" id="ccot:CCAX7_50200"/>
<dbReference type="NCBIfam" id="TIGR02532">
    <property type="entry name" value="IV_pilin_GFxxxE"/>
    <property type="match status" value="1"/>
</dbReference>
<protein>
    <submittedName>
        <fullName evidence="1">Uncharacterized protein</fullName>
    </submittedName>
</protein>
<organism evidence="1 2">
    <name type="scientific">Capsulimonas corticalis</name>
    <dbReference type="NCBI Taxonomy" id="2219043"/>
    <lineage>
        <taxon>Bacteria</taxon>
        <taxon>Bacillati</taxon>
        <taxon>Armatimonadota</taxon>
        <taxon>Armatimonadia</taxon>
        <taxon>Capsulimonadales</taxon>
        <taxon>Capsulimonadaceae</taxon>
        <taxon>Capsulimonas</taxon>
    </lineage>
</organism>
<keyword evidence="2" id="KW-1185">Reference proteome</keyword>
<reference evidence="1 2" key="1">
    <citation type="journal article" date="2019" name="Int. J. Syst. Evol. Microbiol.">
        <title>Capsulimonas corticalis gen. nov., sp. nov., an aerobic capsulated bacterium, of a novel bacterial order, Capsulimonadales ord. nov., of the class Armatimonadia of the phylum Armatimonadetes.</title>
        <authorList>
            <person name="Li J."/>
            <person name="Kudo C."/>
            <person name="Tonouchi A."/>
        </authorList>
    </citation>
    <scope>NUCLEOTIDE SEQUENCE [LARGE SCALE GENOMIC DNA]</scope>
    <source>
        <strain evidence="1 2">AX-7</strain>
    </source>
</reference>
<dbReference type="Pfam" id="PF07963">
    <property type="entry name" value="N_methyl"/>
    <property type="match status" value="1"/>
</dbReference>
<dbReference type="EMBL" id="AP025739">
    <property type="protein sequence ID" value="BDI32969.1"/>
    <property type="molecule type" value="Genomic_DNA"/>
</dbReference>
<sequence length="685" mass="73299">MRHTNVHSEKSGNTTARADARAGFTLVELLVVIAISVLLFGLLLKPLVDSLSLTQQAQATAAAQDSARKTMEVVTRELGSAAYVYDNASHPFVGASAASVDPNTGYPYERFSNFLNLEIPNFNVGQTTFGHAFNAKLDFVLPRKQSGRYADPTLDNEPIVIETVNGVQVVRPTGLLLPIAPGTTMVRYFVGLQNPEKPYRNVHEGSGASNGDDNTYVLYRAQFRPQATDPQTGKYLLFDVPDESGATPDNQQSPIFDDPDFFRKVSTSDVNWLDAGHNPYTAAQVTAHNNRLVQWEKIAQHVIGAPKVDLLMLPHNSDGSIAYDASGTFKGIAHYGAMQDSVIPTSAYPVVNTSVTFKPTITNDATPATNTDYVGAGVPEKAADNNGLPFIPSVYRTEGQAWNQPFTINFYSAINGAAADPNALPAGAKYRIERSPIDNTSLGIAAGDLVEYFLSATPAAVYNVTYGAPVKGIATPDYVPAVVNPDSGTISFAVNALPDPDLYTGTDLEIRTKRANTSWDTTVGLAPSAANSVDLKVLPKSPLVTVTNAIVTPGSVRVYGPKREAIPTANPGVAETILYTPVGPGESPGDNEYLVDYEQGTILFNPSANGLPVSIVWQYQSNLTVVDQTKPRDLSNPAAPMSVRVDYQSRDLIGVTIGVRLYPTSGSLAQIVSASSNVKVGNSNR</sequence>
<evidence type="ECO:0000313" key="1">
    <source>
        <dbReference type="EMBL" id="BDI32969.1"/>
    </source>
</evidence>
<proteinExistence type="predicted"/>